<dbReference type="EMBL" id="QXFZ01004138">
    <property type="protein sequence ID" value="KAE9065550.1"/>
    <property type="molecule type" value="Genomic_DNA"/>
</dbReference>
<keyword evidence="7" id="KW-0695">RNA-directed DNA polymerase</keyword>
<evidence type="ECO:0000313" key="11">
    <source>
        <dbReference type="EMBL" id="KAE9065550.1"/>
    </source>
</evidence>
<organism evidence="11 12">
    <name type="scientific">Phytophthora fragariae</name>
    <dbReference type="NCBI Taxonomy" id="53985"/>
    <lineage>
        <taxon>Eukaryota</taxon>
        <taxon>Sar</taxon>
        <taxon>Stramenopiles</taxon>
        <taxon>Oomycota</taxon>
        <taxon>Peronosporomycetes</taxon>
        <taxon>Peronosporales</taxon>
        <taxon>Peronosporaceae</taxon>
        <taxon>Phytophthora</taxon>
    </lineage>
</organism>
<dbReference type="InterPro" id="IPR012337">
    <property type="entry name" value="RNaseH-like_sf"/>
</dbReference>
<evidence type="ECO:0000256" key="8">
    <source>
        <dbReference type="ARBA" id="ARBA00022932"/>
    </source>
</evidence>
<dbReference type="InterPro" id="IPR001584">
    <property type="entry name" value="Integrase_cat-core"/>
</dbReference>
<name>A0A6A3PZ08_9STRA</name>
<keyword evidence="8" id="KW-0548">Nucleotidyltransferase</keyword>
<evidence type="ECO:0000256" key="4">
    <source>
        <dbReference type="ARBA" id="ARBA00022801"/>
    </source>
</evidence>
<comment type="caution">
    <text evidence="11">The sequence shown here is derived from an EMBL/GenBank/DDBJ whole genome shotgun (WGS) entry which is preliminary data.</text>
</comment>
<evidence type="ECO:0000256" key="2">
    <source>
        <dbReference type="ARBA" id="ARBA00022723"/>
    </source>
</evidence>
<dbReference type="GO" id="GO:0015074">
    <property type="term" value="P:DNA integration"/>
    <property type="evidence" value="ECO:0007669"/>
    <property type="project" value="UniProtKB-KW"/>
</dbReference>
<dbReference type="GO" id="GO:0006310">
    <property type="term" value="P:DNA recombination"/>
    <property type="evidence" value="ECO:0007669"/>
    <property type="project" value="UniProtKB-KW"/>
</dbReference>
<dbReference type="PANTHER" id="PTHR42648">
    <property type="entry name" value="TRANSPOSASE, PUTATIVE-RELATED"/>
    <property type="match status" value="1"/>
</dbReference>
<protein>
    <recommendedName>
        <fullName evidence="10">Integrase catalytic domain-containing protein</fullName>
    </recommendedName>
</protein>
<dbReference type="AlphaFoldDB" id="A0A6A3PZ08"/>
<keyword evidence="6" id="KW-0229">DNA integration</keyword>
<evidence type="ECO:0000256" key="1">
    <source>
        <dbReference type="ARBA" id="ARBA00022722"/>
    </source>
</evidence>
<dbReference type="Pfam" id="PF25597">
    <property type="entry name" value="SH3_retrovirus"/>
    <property type="match status" value="1"/>
</dbReference>
<keyword evidence="1" id="KW-0540">Nuclease</keyword>
<dbReference type="GO" id="GO:0003964">
    <property type="term" value="F:RNA-directed DNA polymerase activity"/>
    <property type="evidence" value="ECO:0007669"/>
    <property type="project" value="UniProtKB-KW"/>
</dbReference>
<keyword evidence="8" id="KW-0808">Transferase</keyword>
<dbReference type="Gene3D" id="3.30.420.10">
    <property type="entry name" value="Ribonuclease H-like superfamily/Ribonuclease H"/>
    <property type="match status" value="1"/>
</dbReference>
<keyword evidence="8" id="KW-0239">DNA-directed DNA polymerase</keyword>
<dbReference type="InterPro" id="IPR036397">
    <property type="entry name" value="RNaseH_sf"/>
</dbReference>
<proteinExistence type="predicted"/>
<dbReference type="GO" id="GO:0016787">
    <property type="term" value="F:hydrolase activity"/>
    <property type="evidence" value="ECO:0007669"/>
    <property type="project" value="UniProtKB-KW"/>
</dbReference>
<keyword evidence="9" id="KW-0233">DNA recombination</keyword>
<evidence type="ECO:0000256" key="6">
    <source>
        <dbReference type="ARBA" id="ARBA00022908"/>
    </source>
</evidence>
<dbReference type="GO" id="GO:0004519">
    <property type="term" value="F:endonuclease activity"/>
    <property type="evidence" value="ECO:0007669"/>
    <property type="project" value="UniProtKB-KW"/>
</dbReference>
<keyword evidence="2" id="KW-0479">Metal-binding</keyword>
<keyword evidence="4" id="KW-0378">Hydrolase</keyword>
<feature type="domain" description="Integrase catalytic" evidence="10">
    <location>
        <begin position="30"/>
        <end position="204"/>
    </location>
</feature>
<evidence type="ECO:0000256" key="9">
    <source>
        <dbReference type="ARBA" id="ARBA00023172"/>
    </source>
</evidence>
<reference evidence="11 12" key="1">
    <citation type="submission" date="2018-08" db="EMBL/GenBank/DDBJ databases">
        <title>Genomic investigation of the strawberry pathogen Phytophthora fragariae indicates pathogenicity is determined by transcriptional variation in three key races.</title>
        <authorList>
            <person name="Adams T.M."/>
            <person name="Armitage A.D."/>
            <person name="Sobczyk M.K."/>
            <person name="Bates H.J."/>
            <person name="Dunwell J.M."/>
            <person name="Nellist C.F."/>
            <person name="Harrison R.J."/>
        </authorList>
    </citation>
    <scope>NUCLEOTIDE SEQUENCE [LARGE SCALE GENOMIC DNA]</scope>
    <source>
        <strain evidence="11 12">NOV-71</strain>
    </source>
</reference>
<dbReference type="GO" id="GO:0003676">
    <property type="term" value="F:nucleic acid binding"/>
    <property type="evidence" value="ECO:0007669"/>
    <property type="project" value="InterPro"/>
</dbReference>
<dbReference type="GO" id="GO:0003887">
    <property type="term" value="F:DNA-directed DNA polymerase activity"/>
    <property type="evidence" value="ECO:0007669"/>
    <property type="project" value="UniProtKB-KW"/>
</dbReference>
<dbReference type="InterPro" id="IPR057670">
    <property type="entry name" value="SH3_retrovirus"/>
</dbReference>
<dbReference type="InterPro" id="IPR039537">
    <property type="entry name" value="Retrotran_Ty1/copia-like"/>
</dbReference>
<gene>
    <name evidence="11" type="ORF">PF007_g28805</name>
</gene>
<keyword evidence="3" id="KW-0255">Endonuclease</keyword>
<sequence>MADRVPRIADAPSDHVCAGCCMGTMREDNFSRNPENTVKSAGVLDLIHSDVMGPMQTKTPGGCTYAATFIDDFSHHITVHFMKKKADVLEKFKMVKADMENATGRMIKRIRSDNGGEYTGRLFKEYLSKQGIRHEKTVPYTPQQNRLAERMNRSLVEMARCMLYLEGIDKKWWAEAVNTSAWIINRIPNTVTVKTPYEIVYQKKPQLKNLKVFGALGYGHIPDKKRRKLDAKAFKCRFLGYEDGVKGYRVVDVATGQVKIVRTVKFMETTSTGDFMTEVEGDDKDEDVAAPHATAPSRGQSQTLTIFNDEVVSLQHEVTTETAIVPAPSHSMITRSRTRHIEETTDTEETEGRKKHIVAPSAIGTKRQKVSQARVKPSDELLAIEGGQLWLLRRRSRRRMLRQRHVKTKMNGRRQLQVN</sequence>
<evidence type="ECO:0000313" key="12">
    <source>
        <dbReference type="Proteomes" id="UP000441208"/>
    </source>
</evidence>
<dbReference type="PROSITE" id="PS50994">
    <property type="entry name" value="INTEGRASE"/>
    <property type="match status" value="1"/>
</dbReference>
<keyword evidence="5" id="KW-0460">Magnesium</keyword>
<dbReference type="Proteomes" id="UP000441208">
    <property type="component" value="Unassembled WGS sequence"/>
</dbReference>
<evidence type="ECO:0000256" key="5">
    <source>
        <dbReference type="ARBA" id="ARBA00022842"/>
    </source>
</evidence>
<dbReference type="PANTHER" id="PTHR42648:SF11">
    <property type="entry name" value="TRANSPOSON TY4-P GAG-POL POLYPROTEIN"/>
    <property type="match status" value="1"/>
</dbReference>
<evidence type="ECO:0000259" key="10">
    <source>
        <dbReference type="PROSITE" id="PS50994"/>
    </source>
</evidence>
<dbReference type="GO" id="GO:0046872">
    <property type="term" value="F:metal ion binding"/>
    <property type="evidence" value="ECO:0007669"/>
    <property type="project" value="UniProtKB-KW"/>
</dbReference>
<dbReference type="SUPFAM" id="SSF53098">
    <property type="entry name" value="Ribonuclease H-like"/>
    <property type="match status" value="1"/>
</dbReference>
<evidence type="ECO:0000256" key="3">
    <source>
        <dbReference type="ARBA" id="ARBA00022759"/>
    </source>
</evidence>
<dbReference type="Pfam" id="PF00665">
    <property type="entry name" value="rve"/>
    <property type="match status" value="1"/>
</dbReference>
<accession>A0A6A3PZ08</accession>
<evidence type="ECO:0000256" key="7">
    <source>
        <dbReference type="ARBA" id="ARBA00022918"/>
    </source>
</evidence>